<dbReference type="WBParaSite" id="TMUE_3000011935.1">
    <property type="protein sequence ID" value="TMUE_3000011935.1"/>
    <property type="gene ID" value="WBGene00301431"/>
</dbReference>
<evidence type="ECO:0000256" key="1">
    <source>
        <dbReference type="SAM" id="MobiDB-lite"/>
    </source>
</evidence>
<dbReference type="Pfam" id="PF25597">
    <property type="entry name" value="SH3_retrovirus"/>
    <property type="match status" value="1"/>
</dbReference>
<sequence length="373" mass="42161">MNKHNQRKTPCELWFNRRPSARQIRACGCAVYVHVPSQRRTSKLELRACKLPLVGYVSNVKGWLVWIRETKRVVESHDCVFVEQATASQRESNKVYGEHTNVLFPGEQCGVDASQNADERMEAGVEALPPAEDHKRYSTPETAETSEWTGENRKASFNEDKHTRRHPMVLRSHKQDSTVNQALSNDGIIQAPVDNKSTHDPQQSCIGEPVGVEFNTSDPTSYQEAVSSSEASEWPKAMEEKIQSLRDHDVWRLEDLPKGTTSVSYDLLVLPENAGVRKKAKQLLNSHSDDGSITLTQETYVEQLLQRFNMSDAKGVPTPMELGPSFPENEELNAVKSDFLYREIIDALLYLAQRTIGYCLCGWKTSTILQQIQ</sequence>
<accession>A0A5S6QXE7</accession>
<dbReference type="InterPro" id="IPR057670">
    <property type="entry name" value="SH3_retrovirus"/>
</dbReference>
<evidence type="ECO:0000313" key="4">
    <source>
        <dbReference type="WBParaSite" id="TMUE_3000011935.1"/>
    </source>
</evidence>
<evidence type="ECO:0000259" key="2">
    <source>
        <dbReference type="Pfam" id="PF25597"/>
    </source>
</evidence>
<name>A0A5S6QXE7_TRIMR</name>
<feature type="domain" description="Retroviral polymerase SH3-like" evidence="2">
    <location>
        <begin position="29"/>
        <end position="92"/>
    </location>
</feature>
<proteinExistence type="predicted"/>
<organism evidence="3 4">
    <name type="scientific">Trichuris muris</name>
    <name type="common">Mouse whipworm</name>
    <dbReference type="NCBI Taxonomy" id="70415"/>
    <lineage>
        <taxon>Eukaryota</taxon>
        <taxon>Metazoa</taxon>
        <taxon>Ecdysozoa</taxon>
        <taxon>Nematoda</taxon>
        <taxon>Enoplea</taxon>
        <taxon>Dorylaimia</taxon>
        <taxon>Trichinellida</taxon>
        <taxon>Trichuridae</taxon>
        <taxon>Trichuris</taxon>
    </lineage>
</organism>
<feature type="region of interest" description="Disordered" evidence="1">
    <location>
        <begin position="131"/>
        <end position="151"/>
    </location>
</feature>
<feature type="compositionally biased region" description="Polar residues" evidence="1">
    <location>
        <begin position="139"/>
        <end position="149"/>
    </location>
</feature>
<dbReference type="STRING" id="70415.A0A5S6QXE7"/>
<dbReference type="Proteomes" id="UP000046395">
    <property type="component" value="Unassembled WGS sequence"/>
</dbReference>
<dbReference type="AlphaFoldDB" id="A0A5S6QXE7"/>
<evidence type="ECO:0000313" key="3">
    <source>
        <dbReference type="Proteomes" id="UP000046395"/>
    </source>
</evidence>
<keyword evidence="3" id="KW-1185">Reference proteome</keyword>
<protein>
    <submittedName>
        <fullName evidence="4">Reverse transcriptase Ty1/copia-type domain-containing protein</fullName>
    </submittedName>
</protein>
<reference evidence="4" key="1">
    <citation type="submission" date="2019-12" db="UniProtKB">
        <authorList>
            <consortium name="WormBaseParasite"/>
        </authorList>
    </citation>
    <scope>IDENTIFICATION</scope>
</reference>